<evidence type="ECO:0000313" key="2">
    <source>
        <dbReference type="Proteomes" id="UP001500748"/>
    </source>
</evidence>
<dbReference type="Proteomes" id="UP001500748">
    <property type="component" value="Unassembled WGS sequence"/>
</dbReference>
<reference evidence="2" key="1">
    <citation type="journal article" date="2019" name="Int. J. Syst. Evol. Microbiol.">
        <title>The Global Catalogue of Microorganisms (GCM) 10K type strain sequencing project: providing services to taxonomists for standard genome sequencing and annotation.</title>
        <authorList>
            <consortium name="The Broad Institute Genomics Platform"/>
            <consortium name="The Broad Institute Genome Sequencing Center for Infectious Disease"/>
            <person name="Wu L."/>
            <person name="Ma J."/>
        </authorList>
    </citation>
    <scope>NUCLEOTIDE SEQUENCE [LARGE SCALE GENOMIC DNA]</scope>
    <source>
        <strain evidence="2">JCM 17337</strain>
    </source>
</reference>
<protein>
    <recommendedName>
        <fullName evidence="3">HTH cro/C1-type domain-containing protein</fullName>
    </recommendedName>
</protein>
<name>A0ABP7GI74_9FLAO</name>
<proteinExistence type="predicted"/>
<dbReference type="RefSeq" id="WP_345143482.1">
    <property type="nucleotide sequence ID" value="NZ_BAABDU010000003.1"/>
</dbReference>
<accession>A0ABP7GI74</accession>
<keyword evidence="2" id="KW-1185">Reference proteome</keyword>
<sequence length="126" mass="14174">MGGILENVKSLAVHEGITITKLEQVIGASKGVLSRAIANNSDIQAKWIKKIVENYPRYSCDWLIKNAGPMIKNTEFVGIEESNIEESVLYKDLADARKETIDSLQKIILLLEEQVETLKKEKMTKN</sequence>
<organism evidence="1 2">
    <name type="scientific">Flavobacterium ginsengiterrae</name>
    <dbReference type="NCBI Taxonomy" id="871695"/>
    <lineage>
        <taxon>Bacteria</taxon>
        <taxon>Pseudomonadati</taxon>
        <taxon>Bacteroidota</taxon>
        <taxon>Flavobacteriia</taxon>
        <taxon>Flavobacteriales</taxon>
        <taxon>Flavobacteriaceae</taxon>
        <taxon>Flavobacterium</taxon>
    </lineage>
</organism>
<gene>
    <name evidence="1" type="ORF">GCM10022423_19100</name>
</gene>
<dbReference type="EMBL" id="BAABDU010000003">
    <property type="protein sequence ID" value="GAA3766592.1"/>
    <property type="molecule type" value="Genomic_DNA"/>
</dbReference>
<comment type="caution">
    <text evidence="1">The sequence shown here is derived from an EMBL/GenBank/DDBJ whole genome shotgun (WGS) entry which is preliminary data.</text>
</comment>
<evidence type="ECO:0008006" key="3">
    <source>
        <dbReference type="Google" id="ProtNLM"/>
    </source>
</evidence>
<evidence type="ECO:0000313" key="1">
    <source>
        <dbReference type="EMBL" id="GAA3766592.1"/>
    </source>
</evidence>